<keyword evidence="3" id="KW-1185">Reference proteome</keyword>
<dbReference type="GO" id="GO:0016628">
    <property type="term" value="F:oxidoreductase activity, acting on the CH-CH group of donors, NAD or NADP as acceptor"/>
    <property type="evidence" value="ECO:0007669"/>
    <property type="project" value="InterPro"/>
</dbReference>
<dbReference type="NCBIfam" id="TIGR02032">
    <property type="entry name" value="GG-red-SF"/>
    <property type="match status" value="1"/>
</dbReference>
<feature type="domain" description="FAD-binding" evidence="1">
    <location>
        <begin position="3"/>
        <end position="63"/>
    </location>
</feature>
<dbReference type="PANTHER" id="PTHR42685:SF22">
    <property type="entry name" value="CONDITIONED MEDIUM FACTOR RECEPTOR 1"/>
    <property type="match status" value="1"/>
</dbReference>
<gene>
    <name evidence="2" type="ORF">Vau01_028610</name>
</gene>
<evidence type="ECO:0000313" key="2">
    <source>
        <dbReference type="EMBL" id="GIJ55345.1"/>
    </source>
</evidence>
<reference evidence="2" key="1">
    <citation type="submission" date="2021-01" db="EMBL/GenBank/DDBJ databases">
        <title>Whole genome shotgun sequence of Virgisporangium aurantiacum NBRC 16421.</title>
        <authorList>
            <person name="Komaki H."/>
            <person name="Tamura T."/>
        </authorList>
    </citation>
    <scope>NUCLEOTIDE SEQUENCE</scope>
    <source>
        <strain evidence="2">NBRC 16421</strain>
    </source>
</reference>
<evidence type="ECO:0000313" key="3">
    <source>
        <dbReference type="Proteomes" id="UP000612585"/>
    </source>
</evidence>
<dbReference type="PRINTS" id="PR00420">
    <property type="entry name" value="RNGMNOXGNASE"/>
</dbReference>
<dbReference type="Gene3D" id="3.50.50.60">
    <property type="entry name" value="FAD/NAD(P)-binding domain"/>
    <property type="match status" value="1"/>
</dbReference>
<protein>
    <submittedName>
        <fullName evidence="2">Geranylgeranyl hydrogenase BchP</fullName>
    </submittedName>
</protein>
<proteinExistence type="predicted"/>
<dbReference type="PANTHER" id="PTHR42685">
    <property type="entry name" value="GERANYLGERANYL DIPHOSPHATE REDUCTASE"/>
    <property type="match status" value="1"/>
</dbReference>
<comment type="caution">
    <text evidence="2">The sequence shown here is derived from an EMBL/GenBank/DDBJ whole genome shotgun (WGS) entry which is preliminary data.</text>
</comment>
<dbReference type="Proteomes" id="UP000612585">
    <property type="component" value="Unassembled WGS sequence"/>
</dbReference>
<evidence type="ECO:0000259" key="1">
    <source>
        <dbReference type="Pfam" id="PF01494"/>
    </source>
</evidence>
<dbReference type="SUPFAM" id="SSF51905">
    <property type="entry name" value="FAD/NAD(P)-binding domain"/>
    <property type="match status" value="1"/>
</dbReference>
<sequence length="378" mass="39674">MDEYDVAVIGAGPAGSAAALAARRKGASVVLVDRSDFPRDKPCGDGIAPHALDVLRGLGVTTAVDGFAPVPVLRLRSPGGVVVGRRLARPAFTVPRTIFDAGLVAAALAAGAIWRRRAVRTLRYDAHRVHVNDDFAARVVIGADGAGSTVRRFLGHPRNPDGHLALAIRGYAPAPDGPPEQRIVTAAAHWPAYAWAFPIGDGRANVGYGEVLRGPAVTREHLLERLAALLPDVDPAGVTGLKAHLLPLSTRRPPPGRGRVLLAGDALSLINPFTGEGIFYAVQSGAIAGEAAAHAVTDGSDADAARRYAADLNRRLRRHLRHSGVAAALGRRRFMVDAAVRAARDHQRVFDTMVELGLGDGTLTAATLARIGGGIVRR</sequence>
<dbReference type="InterPro" id="IPR036188">
    <property type="entry name" value="FAD/NAD-bd_sf"/>
</dbReference>
<feature type="domain" description="FAD-binding" evidence="1">
    <location>
        <begin position="130"/>
        <end position="312"/>
    </location>
</feature>
<dbReference type="AlphaFoldDB" id="A0A8J4DY70"/>
<organism evidence="2 3">
    <name type="scientific">Virgisporangium aurantiacum</name>
    <dbReference type="NCBI Taxonomy" id="175570"/>
    <lineage>
        <taxon>Bacteria</taxon>
        <taxon>Bacillati</taxon>
        <taxon>Actinomycetota</taxon>
        <taxon>Actinomycetes</taxon>
        <taxon>Micromonosporales</taxon>
        <taxon>Micromonosporaceae</taxon>
        <taxon>Virgisporangium</taxon>
    </lineage>
</organism>
<dbReference type="InterPro" id="IPR050407">
    <property type="entry name" value="Geranylgeranyl_reductase"/>
</dbReference>
<dbReference type="EMBL" id="BOPG01000017">
    <property type="protein sequence ID" value="GIJ55345.1"/>
    <property type="molecule type" value="Genomic_DNA"/>
</dbReference>
<dbReference type="Pfam" id="PF01494">
    <property type="entry name" value="FAD_binding_3"/>
    <property type="match status" value="2"/>
</dbReference>
<dbReference type="InterPro" id="IPR002938">
    <property type="entry name" value="FAD-bd"/>
</dbReference>
<dbReference type="InterPro" id="IPR011777">
    <property type="entry name" value="Geranylgeranyl_Rdtase_fam"/>
</dbReference>
<dbReference type="RefSeq" id="WP_203992023.1">
    <property type="nucleotide sequence ID" value="NZ_BOPG01000017.1"/>
</dbReference>
<dbReference type="GO" id="GO:0071949">
    <property type="term" value="F:FAD binding"/>
    <property type="evidence" value="ECO:0007669"/>
    <property type="project" value="InterPro"/>
</dbReference>
<name>A0A8J4DY70_9ACTN</name>
<accession>A0A8J4DY70</accession>